<dbReference type="EMBL" id="SFCC01000003">
    <property type="protein sequence ID" value="RZQ64548.1"/>
    <property type="molecule type" value="Genomic_DNA"/>
</dbReference>
<dbReference type="InterPro" id="IPR036890">
    <property type="entry name" value="HATPase_C_sf"/>
</dbReference>
<organism evidence="14 15">
    <name type="scientific">Amycolatopsis suaedae</name>
    <dbReference type="NCBI Taxonomy" id="2510978"/>
    <lineage>
        <taxon>Bacteria</taxon>
        <taxon>Bacillati</taxon>
        <taxon>Actinomycetota</taxon>
        <taxon>Actinomycetes</taxon>
        <taxon>Pseudonocardiales</taxon>
        <taxon>Pseudonocardiaceae</taxon>
        <taxon>Amycolatopsis</taxon>
    </lineage>
</organism>
<name>A0A4Q7JBS5_9PSEU</name>
<evidence type="ECO:0000313" key="15">
    <source>
        <dbReference type="Proteomes" id="UP000292003"/>
    </source>
</evidence>
<feature type="transmembrane region" description="Helical" evidence="11">
    <location>
        <begin position="185"/>
        <end position="207"/>
    </location>
</feature>
<evidence type="ECO:0000256" key="11">
    <source>
        <dbReference type="SAM" id="Phobius"/>
    </source>
</evidence>
<evidence type="ECO:0000256" key="1">
    <source>
        <dbReference type="ARBA" id="ARBA00000085"/>
    </source>
</evidence>
<evidence type="ECO:0000256" key="4">
    <source>
        <dbReference type="ARBA" id="ARBA00022553"/>
    </source>
</evidence>
<keyword evidence="6 11" id="KW-0812">Transmembrane</keyword>
<evidence type="ECO:0000313" key="14">
    <source>
        <dbReference type="EMBL" id="RZQ64548.1"/>
    </source>
</evidence>
<dbReference type="Pfam" id="PF00672">
    <property type="entry name" value="HAMP"/>
    <property type="match status" value="1"/>
</dbReference>
<dbReference type="EC" id="2.7.13.3" evidence="3"/>
<sequence length="476" mass="50887">MRRPRLTRTSLRLWIVVTILLLSAAAATSTAFVAYQIQSDDVRERFTTWSSLSFAADLNHLATTDQASSNWERAWQVDDFLSSRYGVQFALYDFGEGSRARPRPAEDAYPADSAIAGFAPIEVPVAVMDRALATPAFAGVTPAHLPGPNSTYVVLGGLLRPGLVLVEFYDARDVDTELAGLRSTLTWLAAGIAATGVLIGLLVAALVNRPIKAVTKAAHRLGAGELDVRLRAVGTSETADLAHSFNRMADRVRDAITQLRAKEKQQRQLLADVAHDLRTPLATILAAAEAVGQLPVHAQARALHLLTERTRRLATLVDDLLEISRLDAGVAELHRDRVDLGDLVISAADLVAPSSEVQVTGTATLQADPRRVFAIVSNLIDNALRHGAPPVDIRITASPDEVSIRCQDSGPGVPEESLATLFDRFVRADRGREASGGSGLGLAIAQANARLHGGRITVANTPDGACFTVVLPVIAE</sequence>
<dbReference type="SMART" id="SM00304">
    <property type="entry name" value="HAMP"/>
    <property type="match status" value="1"/>
</dbReference>
<reference evidence="14 15" key="1">
    <citation type="submission" date="2019-02" db="EMBL/GenBank/DDBJ databases">
        <title>Draft genome sequence of Amycolatopsis sp. 8-3EHSu isolated from roots of Suaeda maritima.</title>
        <authorList>
            <person name="Duangmal K."/>
            <person name="Chantavorakit T."/>
        </authorList>
    </citation>
    <scope>NUCLEOTIDE SEQUENCE [LARGE SCALE GENOMIC DNA]</scope>
    <source>
        <strain evidence="14 15">8-3EHSu</strain>
    </source>
</reference>
<dbReference type="AlphaFoldDB" id="A0A4Q7JBS5"/>
<dbReference type="PROSITE" id="PS50885">
    <property type="entry name" value="HAMP"/>
    <property type="match status" value="1"/>
</dbReference>
<gene>
    <name evidence="14" type="ORF">EWH70_06415</name>
</gene>
<evidence type="ECO:0000256" key="2">
    <source>
        <dbReference type="ARBA" id="ARBA00004236"/>
    </source>
</evidence>
<dbReference type="Gene3D" id="3.30.565.10">
    <property type="entry name" value="Histidine kinase-like ATPase, C-terminal domain"/>
    <property type="match status" value="1"/>
</dbReference>
<dbReference type="SUPFAM" id="SSF158472">
    <property type="entry name" value="HAMP domain-like"/>
    <property type="match status" value="1"/>
</dbReference>
<keyword evidence="7 14" id="KW-0418">Kinase</keyword>
<dbReference type="PRINTS" id="PR00344">
    <property type="entry name" value="BCTRLSENSOR"/>
</dbReference>
<keyword evidence="10 11" id="KW-0472">Membrane</keyword>
<evidence type="ECO:0000256" key="5">
    <source>
        <dbReference type="ARBA" id="ARBA00022679"/>
    </source>
</evidence>
<comment type="subcellular location">
    <subcellularLocation>
        <location evidence="2">Cell membrane</location>
    </subcellularLocation>
</comment>
<evidence type="ECO:0000256" key="8">
    <source>
        <dbReference type="ARBA" id="ARBA00022989"/>
    </source>
</evidence>
<comment type="catalytic activity">
    <reaction evidence="1">
        <text>ATP + protein L-histidine = ADP + protein N-phospho-L-histidine.</text>
        <dbReference type="EC" id="2.7.13.3"/>
    </reaction>
</comment>
<dbReference type="PANTHER" id="PTHR45436">
    <property type="entry name" value="SENSOR HISTIDINE KINASE YKOH"/>
    <property type="match status" value="1"/>
</dbReference>
<dbReference type="InterPro" id="IPR005467">
    <property type="entry name" value="His_kinase_dom"/>
</dbReference>
<evidence type="ECO:0000259" key="13">
    <source>
        <dbReference type="PROSITE" id="PS50885"/>
    </source>
</evidence>
<feature type="domain" description="HAMP" evidence="13">
    <location>
        <begin position="205"/>
        <end position="257"/>
    </location>
</feature>
<dbReference type="RefSeq" id="WP_130474347.1">
    <property type="nucleotide sequence ID" value="NZ_SFCC01000003.1"/>
</dbReference>
<evidence type="ECO:0000256" key="3">
    <source>
        <dbReference type="ARBA" id="ARBA00012438"/>
    </source>
</evidence>
<dbReference type="SUPFAM" id="SSF55874">
    <property type="entry name" value="ATPase domain of HSP90 chaperone/DNA topoisomerase II/histidine kinase"/>
    <property type="match status" value="1"/>
</dbReference>
<dbReference type="CDD" id="cd06225">
    <property type="entry name" value="HAMP"/>
    <property type="match status" value="1"/>
</dbReference>
<feature type="domain" description="Histidine kinase" evidence="12">
    <location>
        <begin position="272"/>
        <end position="475"/>
    </location>
</feature>
<dbReference type="Pfam" id="PF02518">
    <property type="entry name" value="HATPase_c"/>
    <property type="match status" value="1"/>
</dbReference>
<evidence type="ECO:0000256" key="10">
    <source>
        <dbReference type="ARBA" id="ARBA00023136"/>
    </source>
</evidence>
<dbReference type="CDD" id="cd00082">
    <property type="entry name" value="HisKA"/>
    <property type="match status" value="1"/>
</dbReference>
<keyword evidence="5" id="KW-0808">Transferase</keyword>
<proteinExistence type="predicted"/>
<keyword evidence="8 11" id="KW-1133">Transmembrane helix</keyword>
<comment type="caution">
    <text evidence="14">The sequence shown here is derived from an EMBL/GenBank/DDBJ whole genome shotgun (WGS) entry which is preliminary data.</text>
</comment>
<dbReference type="InterPro" id="IPR036097">
    <property type="entry name" value="HisK_dim/P_sf"/>
</dbReference>
<evidence type="ECO:0000256" key="7">
    <source>
        <dbReference type="ARBA" id="ARBA00022777"/>
    </source>
</evidence>
<dbReference type="GO" id="GO:0005886">
    <property type="term" value="C:plasma membrane"/>
    <property type="evidence" value="ECO:0007669"/>
    <property type="project" value="UniProtKB-SubCell"/>
</dbReference>
<dbReference type="SMART" id="SM00387">
    <property type="entry name" value="HATPase_c"/>
    <property type="match status" value="1"/>
</dbReference>
<dbReference type="InterPro" id="IPR003660">
    <property type="entry name" value="HAMP_dom"/>
</dbReference>
<dbReference type="CDD" id="cd00075">
    <property type="entry name" value="HATPase"/>
    <property type="match status" value="1"/>
</dbReference>
<dbReference type="SUPFAM" id="SSF47384">
    <property type="entry name" value="Homodimeric domain of signal transducing histidine kinase"/>
    <property type="match status" value="1"/>
</dbReference>
<keyword evidence="9" id="KW-0902">Two-component regulatory system</keyword>
<dbReference type="Proteomes" id="UP000292003">
    <property type="component" value="Unassembled WGS sequence"/>
</dbReference>
<protein>
    <recommendedName>
        <fullName evidence="3">histidine kinase</fullName>
        <ecNumber evidence="3">2.7.13.3</ecNumber>
    </recommendedName>
</protein>
<dbReference type="Pfam" id="PF00512">
    <property type="entry name" value="HisKA"/>
    <property type="match status" value="1"/>
</dbReference>
<dbReference type="Gene3D" id="6.10.340.10">
    <property type="match status" value="1"/>
</dbReference>
<keyword evidence="4" id="KW-0597">Phosphoprotein</keyword>
<dbReference type="InterPro" id="IPR003594">
    <property type="entry name" value="HATPase_dom"/>
</dbReference>
<evidence type="ECO:0000259" key="12">
    <source>
        <dbReference type="PROSITE" id="PS50109"/>
    </source>
</evidence>
<dbReference type="InterPro" id="IPR003661">
    <property type="entry name" value="HisK_dim/P_dom"/>
</dbReference>
<evidence type="ECO:0000256" key="9">
    <source>
        <dbReference type="ARBA" id="ARBA00023012"/>
    </source>
</evidence>
<dbReference type="PANTHER" id="PTHR45436:SF5">
    <property type="entry name" value="SENSOR HISTIDINE KINASE TRCS"/>
    <property type="match status" value="1"/>
</dbReference>
<dbReference type="GO" id="GO:0000155">
    <property type="term" value="F:phosphorelay sensor kinase activity"/>
    <property type="evidence" value="ECO:0007669"/>
    <property type="project" value="InterPro"/>
</dbReference>
<dbReference type="InterPro" id="IPR004358">
    <property type="entry name" value="Sig_transdc_His_kin-like_C"/>
</dbReference>
<dbReference type="PROSITE" id="PS50109">
    <property type="entry name" value="HIS_KIN"/>
    <property type="match status" value="1"/>
</dbReference>
<dbReference type="InterPro" id="IPR050428">
    <property type="entry name" value="TCS_sensor_his_kinase"/>
</dbReference>
<accession>A0A4Q7JBS5</accession>
<keyword evidence="15" id="KW-1185">Reference proteome</keyword>
<dbReference type="SMART" id="SM00388">
    <property type="entry name" value="HisKA"/>
    <property type="match status" value="1"/>
</dbReference>
<evidence type="ECO:0000256" key="6">
    <source>
        <dbReference type="ARBA" id="ARBA00022692"/>
    </source>
</evidence>
<dbReference type="OrthoDB" id="9786919at2"/>
<dbReference type="Gene3D" id="1.10.287.130">
    <property type="match status" value="1"/>
</dbReference>